<evidence type="ECO:0000313" key="4">
    <source>
        <dbReference type="Proteomes" id="UP000000305"/>
    </source>
</evidence>
<dbReference type="InParanoid" id="E9H715"/>
<feature type="transmembrane region" description="Helical" evidence="2">
    <location>
        <begin position="20"/>
        <end position="39"/>
    </location>
</feature>
<accession>E9H715</accession>
<dbReference type="KEGG" id="dpx:DAPPUDRAFT_110694"/>
<keyword evidence="2" id="KW-1133">Transmembrane helix</keyword>
<organism evidence="3 4">
    <name type="scientific">Daphnia pulex</name>
    <name type="common">Water flea</name>
    <dbReference type="NCBI Taxonomy" id="6669"/>
    <lineage>
        <taxon>Eukaryota</taxon>
        <taxon>Metazoa</taxon>
        <taxon>Ecdysozoa</taxon>
        <taxon>Arthropoda</taxon>
        <taxon>Crustacea</taxon>
        <taxon>Branchiopoda</taxon>
        <taxon>Diplostraca</taxon>
        <taxon>Cladocera</taxon>
        <taxon>Anomopoda</taxon>
        <taxon>Daphniidae</taxon>
        <taxon>Daphnia</taxon>
    </lineage>
</organism>
<dbReference type="EMBL" id="GL732599">
    <property type="protein sequence ID" value="EFX72522.1"/>
    <property type="molecule type" value="Genomic_DNA"/>
</dbReference>
<dbReference type="HOGENOM" id="CLU_819558_0_0_1"/>
<proteinExistence type="predicted"/>
<dbReference type="AlphaFoldDB" id="E9H715"/>
<feature type="region of interest" description="Disordered" evidence="1">
    <location>
        <begin position="222"/>
        <end position="245"/>
    </location>
</feature>
<dbReference type="OrthoDB" id="10407848at2759"/>
<feature type="compositionally biased region" description="Low complexity" evidence="1">
    <location>
        <begin position="98"/>
        <end position="109"/>
    </location>
</feature>
<protein>
    <submittedName>
        <fullName evidence="3">Uncharacterized protein</fullName>
    </submittedName>
</protein>
<dbReference type="Proteomes" id="UP000000305">
    <property type="component" value="Unassembled WGS sequence"/>
</dbReference>
<keyword evidence="2" id="KW-0812">Transmembrane</keyword>
<reference evidence="3 4" key="1">
    <citation type="journal article" date="2011" name="Science">
        <title>The ecoresponsive genome of Daphnia pulex.</title>
        <authorList>
            <person name="Colbourne J.K."/>
            <person name="Pfrender M.E."/>
            <person name="Gilbert D."/>
            <person name="Thomas W.K."/>
            <person name="Tucker A."/>
            <person name="Oakley T.H."/>
            <person name="Tokishita S."/>
            <person name="Aerts A."/>
            <person name="Arnold G.J."/>
            <person name="Basu M.K."/>
            <person name="Bauer D.J."/>
            <person name="Caceres C.E."/>
            <person name="Carmel L."/>
            <person name="Casola C."/>
            <person name="Choi J.H."/>
            <person name="Detter J.C."/>
            <person name="Dong Q."/>
            <person name="Dusheyko S."/>
            <person name="Eads B.D."/>
            <person name="Frohlich T."/>
            <person name="Geiler-Samerotte K.A."/>
            <person name="Gerlach D."/>
            <person name="Hatcher P."/>
            <person name="Jogdeo S."/>
            <person name="Krijgsveld J."/>
            <person name="Kriventseva E.V."/>
            <person name="Kultz D."/>
            <person name="Laforsch C."/>
            <person name="Lindquist E."/>
            <person name="Lopez J."/>
            <person name="Manak J.R."/>
            <person name="Muller J."/>
            <person name="Pangilinan J."/>
            <person name="Patwardhan R.P."/>
            <person name="Pitluck S."/>
            <person name="Pritham E.J."/>
            <person name="Rechtsteiner A."/>
            <person name="Rho M."/>
            <person name="Rogozin I.B."/>
            <person name="Sakarya O."/>
            <person name="Salamov A."/>
            <person name="Schaack S."/>
            <person name="Shapiro H."/>
            <person name="Shiga Y."/>
            <person name="Skalitzky C."/>
            <person name="Smith Z."/>
            <person name="Souvorov A."/>
            <person name="Sung W."/>
            <person name="Tang Z."/>
            <person name="Tsuchiya D."/>
            <person name="Tu H."/>
            <person name="Vos H."/>
            <person name="Wang M."/>
            <person name="Wolf Y.I."/>
            <person name="Yamagata H."/>
            <person name="Yamada T."/>
            <person name="Ye Y."/>
            <person name="Shaw J.R."/>
            <person name="Andrews J."/>
            <person name="Crease T.J."/>
            <person name="Tang H."/>
            <person name="Lucas S.M."/>
            <person name="Robertson H.M."/>
            <person name="Bork P."/>
            <person name="Koonin E.V."/>
            <person name="Zdobnov E.M."/>
            <person name="Grigoriev I.V."/>
            <person name="Lynch M."/>
            <person name="Boore J.L."/>
        </authorList>
    </citation>
    <scope>NUCLEOTIDE SEQUENCE [LARGE SCALE GENOMIC DNA]</scope>
</reference>
<name>E9H715_DAPPU</name>
<feature type="region of interest" description="Disordered" evidence="1">
    <location>
        <begin position="90"/>
        <end position="109"/>
    </location>
</feature>
<keyword evidence="4" id="KW-1185">Reference proteome</keyword>
<evidence type="ECO:0000256" key="1">
    <source>
        <dbReference type="SAM" id="MobiDB-lite"/>
    </source>
</evidence>
<sequence length="339" mass="38607">MSFNSPWIGRSLWKVVDMRQQVFVVFVIHCILVVSFTSAGKTPFLRNKSIETESQSSITEFDPEYTEMNDDLPQTILRLSQNLIHPATSDFLPKKTSQRPSSTTVRPPTTYFNDYQDIPWVILKSPEQTDDHYSSSSFEIYPHNNQADNVKQVPEMTTTNPWLALKSEKSAYLRKNSTASSLKLTAPYNQHYYSNNPNRNTINREKLNIEIISQLPRTTAKYIPTTGRPMTTDLPTTEPPTTPEATSNLIRYSTQLQTTILNHNKLNSFPTFPASNETPVATNIFTSPAPTEPSRPVKVGSPENDANIYNISLKEEESSLTKLQRTFKRTYNKLMKIMS</sequence>
<evidence type="ECO:0000256" key="2">
    <source>
        <dbReference type="SAM" id="Phobius"/>
    </source>
</evidence>
<keyword evidence="2" id="KW-0472">Membrane</keyword>
<gene>
    <name evidence="3" type="ORF">DAPPUDRAFT_110694</name>
</gene>
<evidence type="ECO:0000313" key="3">
    <source>
        <dbReference type="EMBL" id="EFX72522.1"/>
    </source>
</evidence>